<evidence type="ECO:0000313" key="2">
    <source>
        <dbReference type="EMBL" id="NYI07389.1"/>
    </source>
</evidence>
<evidence type="ECO:0000259" key="1">
    <source>
        <dbReference type="Pfam" id="PF19054"/>
    </source>
</evidence>
<keyword evidence="3" id="KW-1185">Reference proteome</keyword>
<dbReference type="Pfam" id="PF19054">
    <property type="entry name" value="DUF5753"/>
    <property type="match status" value="1"/>
</dbReference>
<dbReference type="AlphaFoldDB" id="A0A852ZZ06"/>
<feature type="domain" description="DUF5753" evidence="1">
    <location>
        <begin position="1"/>
        <end position="127"/>
    </location>
</feature>
<protein>
    <recommendedName>
        <fullName evidence="1">DUF5753 domain-containing protein</fullName>
    </recommendedName>
</protein>
<dbReference type="InterPro" id="IPR043917">
    <property type="entry name" value="DUF5753"/>
</dbReference>
<name>A0A852ZZ06_9ACTN</name>
<gene>
    <name evidence="2" type="ORF">FHU37_004332</name>
</gene>
<dbReference type="Proteomes" id="UP000567795">
    <property type="component" value="Unassembled WGS sequence"/>
</dbReference>
<reference evidence="2 3" key="1">
    <citation type="submission" date="2020-07" db="EMBL/GenBank/DDBJ databases">
        <title>Sequencing the genomes of 1000 actinobacteria strains.</title>
        <authorList>
            <person name="Klenk H.-P."/>
        </authorList>
    </citation>
    <scope>NUCLEOTIDE SEQUENCE [LARGE SCALE GENOMIC DNA]</scope>
    <source>
        <strain evidence="2 3">DSM 42178</strain>
    </source>
</reference>
<organism evidence="2 3">
    <name type="scientific">Allostreptomyces psammosilenae</name>
    <dbReference type="NCBI Taxonomy" id="1892865"/>
    <lineage>
        <taxon>Bacteria</taxon>
        <taxon>Bacillati</taxon>
        <taxon>Actinomycetota</taxon>
        <taxon>Actinomycetes</taxon>
        <taxon>Kitasatosporales</taxon>
        <taxon>Streptomycetaceae</taxon>
        <taxon>Allostreptomyces</taxon>
    </lineage>
</organism>
<evidence type="ECO:0000313" key="3">
    <source>
        <dbReference type="Proteomes" id="UP000567795"/>
    </source>
</evidence>
<dbReference type="RefSeq" id="WP_376774001.1">
    <property type="nucleotide sequence ID" value="NZ_JACBZD010000001.1"/>
</dbReference>
<sequence>MERQRILHREEEPTVLWAVIDEAALRRPIGSREVMAGQFQHLIEIAAKPNITLQIVTFRAGAHAAEAGAFSLLRFPNEDVPDVVYLEMLPTGMTSDKPEWVDMYRLTMEKLSVQAETPGATVAFLEELLKTI</sequence>
<accession>A0A852ZZ06</accession>
<comment type="caution">
    <text evidence="2">The sequence shown here is derived from an EMBL/GenBank/DDBJ whole genome shotgun (WGS) entry which is preliminary data.</text>
</comment>
<dbReference type="EMBL" id="JACBZD010000001">
    <property type="protein sequence ID" value="NYI07389.1"/>
    <property type="molecule type" value="Genomic_DNA"/>
</dbReference>
<proteinExistence type="predicted"/>